<dbReference type="AlphaFoldDB" id="A0A087TDT9"/>
<evidence type="ECO:0000313" key="2">
    <source>
        <dbReference type="Proteomes" id="UP000054359"/>
    </source>
</evidence>
<name>A0A087TDT9_STEMI</name>
<feature type="non-terminal residue" evidence="1">
    <location>
        <position position="1"/>
    </location>
</feature>
<proteinExistence type="predicted"/>
<dbReference type="Proteomes" id="UP000054359">
    <property type="component" value="Unassembled WGS sequence"/>
</dbReference>
<feature type="non-terminal residue" evidence="1">
    <location>
        <position position="57"/>
    </location>
</feature>
<protein>
    <submittedName>
        <fullName evidence="1">Uncharacterized protein</fullName>
    </submittedName>
</protein>
<dbReference type="EMBL" id="KK114770">
    <property type="protein sequence ID" value="KFM63278.1"/>
    <property type="molecule type" value="Genomic_DNA"/>
</dbReference>
<organism evidence="1 2">
    <name type="scientific">Stegodyphus mimosarum</name>
    <name type="common">African social velvet spider</name>
    <dbReference type="NCBI Taxonomy" id="407821"/>
    <lineage>
        <taxon>Eukaryota</taxon>
        <taxon>Metazoa</taxon>
        <taxon>Ecdysozoa</taxon>
        <taxon>Arthropoda</taxon>
        <taxon>Chelicerata</taxon>
        <taxon>Arachnida</taxon>
        <taxon>Araneae</taxon>
        <taxon>Araneomorphae</taxon>
        <taxon>Entelegynae</taxon>
        <taxon>Eresoidea</taxon>
        <taxon>Eresidae</taxon>
        <taxon>Stegodyphus</taxon>
    </lineage>
</organism>
<reference evidence="1 2" key="1">
    <citation type="submission" date="2013-11" db="EMBL/GenBank/DDBJ databases">
        <title>Genome sequencing of Stegodyphus mimosarum.</title>
        <authorList>
            <person name="Bechsgaard J."/>
        </authorList>
    </citation>
    <scope>NUCLEOTIDE SEQUENCE [LARGE SCALE GENOMIC DNA]</scope>
</reference>
<dbReference type="OrthoDB" id="6430428at2759"/>
<keyword evidence="2" id="KW-1185">Reference proteome</keyword>
<accession>A0A087TDT9</accession>
<evidence type="ECO:0000313" key="1">
    <source>
        <dbReference type="EMBL" id="KFM63278.1"/>
    </source>
</evidence>
<gene>
    <name evidence="1" type="ORF">X975_25283</name>
</gene>
<sequence>IPKSTKHSFEDSNPYIFHPTEVTTDYVHLTPKSAPECLFESLMEGNPKTYEDVLLKA</sequence>